<dbReference type="GO" id="GO:0008716">
    <property type="term" value="F:D-alanine-D-alanine ligase activity"/>
    <property type="evidence" value="ECO:0007669"/>
    <property type="project" value="UniProtKB-UniRule"/>
</dbReference>
<dbReference type="InterPro" id="IPR011761">
    <property type="entry name" value="ATP-grasp"/>
</dbReference>
<dbReference type="InterPro" id="IPR005905">
    <property type="entry name" value="D_ala_D_ala"/>
</dbReference>
<comment type="pathway">
    <text evidence="12">Cell wall biogenesis; peptidoglycan biosynthesis.</text>
</comment>
<evidence type="ECO:0000256" key="2">
    <source>
        <dbReference type="ARBA" id="ARBA00010871"/>
    </source>
</evidence>
<dbReference type="SUPFAM" id="SSF56059">
    <property type="entry name" value="Glutathione synthetase ATP-binding domain-like"/>
    <property type="match status" value="1"/>
</dbReference>
<dbReference type="GO" id="GO:0046872">
    <property type="term" value="F:metal ion binding"/>
    <property type="evidence" value="ECO:0007669"/>
    <property type="project" value="UniProtKB-KW"/>
</dbReference>
<dbReference type="PIRSF" id="PIRSF039102">
    <property type="entry name" value="Ddl/VanB"/>
    <property type="match status" value="1"/>
</dbReference>
<keyword evidence="3 12" id="KW-0436">Ligase</keyword>
<comment type="cofactor">
    <cofactor evidence="1">
        <name>Mn(2+)</name>
        <dbReference type="ChEBI" id="CHEBI:29035"/>
    </cofactor>
</comment>
<dbReference type="PROSITE" id="PS00844">
    <property type="entry name" value="DALA_DALA_LIGASE_2"/>
    <property type="match status" value="1"/>
</dbReference>
<gene>
    <name evidence="12" type="primary">ddl</name>
    <name evidence="17" type="ORF">CBF28_14190</name>
</gene>
<name>A0A430APP7_9ENTE</name>
<evidence type="ECO:0000256" key="10">
    <source>
        <dbReference type="ARBA" id="ARBA00023211"/>
    </source>
</evidence>
<dbReference type="Pfam" id="PF01820">
    <property type="entry name" value="Dala_Dala_lig_N"/>
    <property type="match status" value="1"/>
</dbReference>
<dbReference type="AlphaFoldDB" id="A0A430APP7"/>
<dbReference type="SUPFAM" id="SSF52440">
    <property type="entry name" value="PreATP-grasp domain"/>
    <property type="match status" value="1"/>
</dbReference>
<evidence type="ECO:0000256" key="9">
    <source>
        <dbReference type="ARBA" id="ARBA00022984"/>
    </source>
</evidence>
<evidence type="ECO:0000256" key="4">
    <source>
        <dbReference type="ARBA" id="ARBA00022723"/>
    </source>
</evidence>
<evidence type="ECO:0000256" key="15">
    <source>
        <dbReference type="PROSITE-ProRule" id="PRU00409"/>
    </source>
</evidence>
<dbReference type="GeneID" id="95581892"/>
<dbReference type="GO" id="GO:0005524">
    <property type="term" value="F:ATP binding"/>
    <property type="evidence" value="ECO:0007669"/>
    <property type="project" value="UniProtKB-UniRule"/>
</dbReference>
<keyword evidence="8 12" id="KW-0133">Cell shape</keyword>
<dbReference type="GO" id="GO:0009252">
    <property type="term" value="P:peptidoglycan biosynthetic process"/>
    <property type="evidence" value="ECO:0007669"/>
    <property type="project" value="UniProtKB-UniRule"/>
</dbReference>
<dbReference type="NCBIfam" id="NF002528">
    <property type="entry name" value="PRK01966.1-4"/>
    <property type="match status" value="1"/>
</dbReference>
<evidence type="ECO:0000256" key="14">
    <source>
        <dbReference type="PIRSR" id="PIRSR039102-3"/>
    </source>
</evidence>
<feature type="active site" evidence="13">
    <location>
        <position position="14"/>
    </location>
</feature>
<evidence type="ECO:0000256" key="6">
    <source>
        <dbReference type="ARBA" id="ARBA00022840"/>
    </source>
</evidence>
<dbReference type="RefSeq" id="WP_126796369.1">
    <property type="nucleotide sequence ID" value="NZ_CP060720.1"/>
</dbReference>
<evidence type="ECO:0000313" key="18">
    <source>
        <dbReference type="Proteomes" id="UP000288028"/>
    </source>
</evidence>
<evidence type="ECO:0000256" key="12">
    <source>
        <dbReference type="HAMAP-Rule" id="MF_00047"/>
    </source>
</evidence>
<dbReference type="EMBL" id="NGKB01000020">
    <property type="protein sequence ID" value="RSU10045.1"/>
    <property type="molecule type" value="Genomic_DNA"/>
</dbReference>
<comment type="similarity">
    <text evidence="2 12">Belongs to the D-alanine--D-alanine ligase family.</text>
</comment>
<dbReference type="NCBIfam" id="NF000207">
    <property type="entry name" value="D_ala_D_ser"/>
    <property type="match status" value="1"/>
</dbReference>
<keyword evidence="18" id="KW-1185">Reference proteome</keyword>
<evidence type="ECO:0000259" key="16">
    <source>
        <dbReference type="PROSITE" id="PS50975"/>
    </source>
</evidence>
<protein>
    <recommendedName>
        <fullName evidence="12">D-alanine--D-alanine ligase</fullName>
        <ecNumber evidence="12">6.3.2.4</ecNumber>
    </recommendedName>
    <alternativeName>
        <fullName evidence="12">D-Ala-D-Ala ligase</fullName>
    </alternativeName>
    <alternativeName>
        <fullName evidence="12">D-alanylalanine synthetase</fullName>
    </alternativeName>
</protein>
<dbReference type="GO" id="GO:0071555">
    <property type="term" value="P:cell wall organization"/>
    <property type="evidence" value="ECO:0007669"/>
    <property type="project" value="UniProtKB-KW"/>
</dbReference>
<keyword evidence="6 15" id="KW-0067">ATP-binding</keyword>
<dbReference type="InterPro" id="IPR011095">
    <property type="entry name" value="Dala_Dala_lig_C"/>
</dbReference>
<keyword evidence="7 14" id="KW-0460">Magnesium</keyword>
<feature type="binding site" evidence="14">
    <location>
        <position position="308"/>
    </location>
    <ligand>
        <name>Mg(2+)</name>
        <dbReference type="ChEBI" id="CHEBI:18420"/>
        <label>2</label>
    </ligand>
</feature>
<dbReference type="FunFam" id="3.30.470.20:FF:000008">
    <property type="entry name" value="D-alanine--D-alanine ligase"/>
    <property type="match status" value="1"/>
</dbReference>
<feature type="active site" evidence="13">
    <location>
        <position position="183"/>
    </location>
</feature>
<comment type="caution">
    <text evidence="17">The sequence shown here is derived from an EMBL/GenBank/DDBJ whole genome shotgun (WGS) entry which is preliminary data.</text>
</comment>
<evidence type="ECO:0000256" key="7">
    <source>
        <dbReference type="ARBA" id="ARBA00022842"/>
    </source>
</evidence>
<dbReference type="Pfam" id="PF07478">
    <property type="entry name" value="Dala_Dala_lig_C"/>
    <property type="match status" value="1"/>
</dbReference>
<dbReference type="PANTHER" id="PTHR23132">
    <property type="entry name" value="D-ALANINE--D-ALANINE LIGASE"/>
    <property type="match status" value="1"/>
</dbReference>
<evidence type="ECO:0000313" key="17">
    <source>
        <dbReference type="EMBL" id="RSU10045.1"/>
    </source>
</evidence>
<organism evidence="17 18">
    <name type="scientific">Vagococcus carniphilus</name>
    <dbReference type="NCBI Taxonomy" id="218144"/>
    <lineage>
        <taxon>Bacteria</taxon>
        <taxon>Bacillati</taxon>
        <taxon>Bacillota</taxon>
        <taxon>Bacilli</taxon>
        <taxon>Lactobacillales</taxon>
        <taxon>Enterococcaceae</taxon>
        <taxon>Vagococcus</taxon>
    </lineage>
</organism>
<keyword evidence="5 15" id="KW-0547">Nucleotide-binding</keyword>
<comment type="cofactor">
    <cofactor evidence="14">
        <name>Mg(2+)</name>
        <dbReference type="ChEBI" id="CHEBI:18420"/>
    </cofactor>
    <cofactor evidence="14">
        <name>Mn(2+)</name>
        <dbReference type="ChEBI" id="CHEBI:29035"/>
    </cofactor>
    <text evidence="14">Binds 2 magnesium or manganese ions per subunit.</text>
</comment>
<keyword evidence="4 14" id="KW-0479">Metal-binding</keyword>
<dbReference type="OrthoDB" id="9813261at2"/>
<evidence type="ECO:0000256" key="5">
    <source>
        <dbReference type="ARBA" id="ARBA00022741"/>
    </source>
</evidence>
<evidence type="ECO:0000256" key="3">
    <source>
        <dbReference type="ARBA" id="ARBA00022598"/>
    </source>
</evidence>
<dbReference type="EC" id="6.3.2.4" evidence="12"/>
<reference evidence="17 18" key="1">
    <citation type="submission" date="2017-05" db="EMBL/GenBank/DDBJ databases">
        <title>Vagococcus spp. assemblies.</title>
        <authorList>
            <person name="Gulvik C.A."/>
        </authorList>
    </citation>
    <scope>NUCLEOTIDE SEQUENCE [LARGE SCALE GENOMIC DNA]</scope>
    <source>
        <strain evidence="17 18">SS1714</strain>
    </source>
</reference>
<dbReference type="GO" id="GO:0005829">
    <property type="term" value="C:cytosol"/>
    <property type="evidence" value="ECO:0007669"/>
    <property type="project" value="TreeGrafter"/>
</dbReference>
<dbReference type="InterPro" id="IPR000291">
    <property type="entry name" value="D-Ala_lig_Van_CS"/>
</dbReference>
<dbReference type="InterPro" id="IPR013815">
    <property type="entry name" value="ATP_grasp_subdomain_1"/>
</dbReference>
<evidence type="ECO:0000256" key="11">
    <source>
        <dbReference type="ARBA" id="ARBA00023316"/>
    </source>
</evidence>
<dbReference type="PROSITE" id="PS00843">
    <property type="entry name" value="DALA_DALA_LIGASE_1"/>
    <property type="match status" value="1"/>
</dbReference>
<dbReference type="HAMAP" id="MF_00047">
    <property type="entry name" value="Dala_Dala_lig"/>
    <property type="match status" value="1"/>
</dbReference>
<proteinExistence type="inferred from homology"/>
<sequence length="353" mass="39526">MKKVAVIFGGVSMEHEVSLISSTAILKTMETLDYEVIKIGITRKGSWYFYEGPIEDIQNDTWFLHPSCQPLGIDFSGKGFLNLETKNYLLFDVLFPVLHGGLGENGAMQGLFEMMDIPFVGCSILASAVSMNKLLLHQYAEKLGIKSTPTLQINAQKLDKQAILEFARISGYPLFVKPNEAGSSKGITRIEKEEELFEAIHTASEFDKNILLQQSVTGVEIGCSIIGNDELIVGECDKVDLESGFFNYVEKYNLITAKIEVPAKISQKATEKIKQQSQELYRALECRGLARIDFFVTEDDDILLNEINTMPGFTAHSRLPMMMSEIGMSYANIIEKLIELGEESYENKLLTTR</sequence>
<keyword evidence="12" id="KW-0963">Cytoplasm</keyword>
<feature type="binding site" evidence="14">
    <location>
        <position position="293"/>
    </location>
    <ligand>
        <name>Mg(2+)</name>
        <dbReference type="ChEBI" id="CHEBI:18420"/>
        <label>1</label>
    </ligand>
</feature>
<keyword evidence="9 12" id="KW-0573">Peptidoglycan synthesis</keyword>
<feature type="active site" evidence="13">
    <location>
        <position position="317"/>
    </location>
</feature>
<keyword evidence="11 12" id="KW-0961">Cell wall biogenesis/degradation</keyword>
<dbReference type="Proteomes" id="UP000288028">
    <property type="component" value="Unassembled WGS sequence"/>
</dbReference>
<accession>A0A430APP7</accession>
<evidence type="ECO:0000256" key="13">
    <source>
        <dbReference type="PIRSR" id="PIRSR039102-1"/>
    </source>
</evidence>
<dbReference type="GO" id="GO:0008360">
    <property type="term" value="P:regulation of cell shape"/>
    <property type="evidence" value="ECO:0007669"/>
    <property type="project" value="UniProtKB-KW"/>
</dbReference>
<comment type="function">
    <text evidence="12">Cell wall formation.</text>
</comment>
<comment type="catalytic activity">
    <reaction evidence="12">
        <text>2 D-alanine + ATP = D-alanyl-D-alanine + ADP + phosphate + H(+)</text>
        <dbReference type="Rhea" id="RHEA:11224"/>
        <dbReference type="ChEBI" id="CHEBI:15378"/>
        <dbReference type="ChEBI" id="CHEBI:30616"/>
        <dbReference type="ChEBI" id="CHEBI:43474"/>
        <dbReference type="ChEBI" id="CHEBI:57416"/>
        <dbReference type="ChEBI" id="CHEBI:57822"/>
        <dbReference type="ChEBI" id="CHEBI:456216"/>
        <dbReference type="EC" id="6.3.2.4"/>
    </reaction>
</comment>
<dbReference type="Gene3D" id="3.40.50.20">
    <property type="match status" value="1"/>
</dbReference>
<feature type="binding site" evidence="14">
    <location>
        <position position="306"/>
    </location>
    <ligand>
        <name>Mg(2+)</name>
        <dbReference type="ChEBI" id="CHEBI:18420"/>
        <label>1</label>
    </ligand>
</feature>
<evidence type="ECO:0000256" key="1">
    <source>
        <dbReference type="ARBA" id="ARBA00001936"/>
    </source>
</evidence>
<dbReference type="Gene3D" id="3.30.1490.20">
    <property type="entry name" value="ATP-grasp fold, A domain"/>
    <property type="match status" value="1"/>
</dbReference>
<dbReference type="UniPathway" id="UPA00219"/>
<dbReference type="InterPro" id="IPR016185">
    <property type="entry name" value="PreATP-grasp_dom_sf"/>
</dbReference>
<dbReference type="PROSITE" id="PS50975">
    <property type="entry name" value="ATP_GRASP"/>
    <property type="match status" value="1"/>
</dbReference>
<comment type="subcellular location">
    <subcellularLocation>
        <location evidence="12">Cytoplasm</location>
    </subcellularLocation>
</comment>
<dbReference type="Gene3D" id="3.30.470.20">
    <property type="entry name" value="ATP-grasp fold, B domain"/>
    <property type="match status" value="1"/>
</dbReference>
<feature type="binding site" evidence="14">
    <location>
        <position position="306"/>
    </location>
    <ligand>
        <name>Mg(2+)</name>
        <dbReference type="ChEBI" id="CHEBI:18420"/>
        <label>2</label>
    </ligand>
</feature>
<dbReference type="PANTHER" id="PTHR23132:SF25">
    <property type="entry name" value="D-ALANINE--D-ALANINE LIGASE A"/>
    <property type="match status" value="1"/>
</dbReference>
<evidence type="ECO:0000256" key="8">
    <source>
        <dbReference type="ARBA" id="ARBA00022960"/>
    </source>
</evidence>
<dbReference type="NCBIfam" id="TIGR01205">
    <property type="entry name" value="D_ala_D_alaTIGR"/>
    <property type="match status" value="1"/>
</dbReference>
<dbReference type="InterPro" id="IPR011127">
    <property type="entry name" value="Dala_Dala_lig_N"/>
</dbReference>
<keyword evidence="10 14" id="KW-0464">Manganese</keyword>
<dbReference type="InterPro" id="IPR058167">
    <property type="entry name" value="VanC1/2"/>
</dbReference>
<feature type="domain" description="ATP-grasp" evidence="16">
    <location>
        <begin position="137"/>
        <end position="339"/>
    </location>
</feature>